<organism evidence="3 4">
    <name type="scientific">Thraustotheca clavata</name>
    <dbReference type="NCBI Taxonomy" id="74557"/>
    <lineage>
        <taxon>Eukaryota</taxon>
        <taxon>Sar</taxon>
        <taxon>Stramenopiles</taxon>
        <taxon>Oomycota</taxon>
        <taxon>Saprolegniomycetes</taxon>
        <taxon>Saprolegniales</taxon>
        <taxon>Achlyaceae</taxon>
        <taxon>Thraustotheca</taxon>
    </lineage>
</organism>
<evidence type="ECO:0000313" key="4">
    <source>
        <dbReference type="Proteomes" id="UP000243217"/>
    </source>
</evidence>
<dbReference type="InterPro" id="IPR050697">
    <property type="entry name" value="Adenylyl/Guanylyl_Cyclase_3/4"/>
</dbReference>
<comment type="caution">
    <text evidence="3">The sequence shown here is derived from an EMBL/GenBank/DDBJ whole genome shotgun (WGS) entry which is preliminary data.</text>
</comment>
<dbReference type="InterPro" id="IPR001054">
    <property type="entry name" value="A/G_cyclase"/>
</dbReference>
<reference evidence="3 4" key="1">
    <citation type="journal article" date="2014" name="Genome Biol. Evol.">
        <title>The secreted proteins of Achlya hypogyna and Thraustotheca clavata identify the ancestral oomycete secretome and reveal gene acquisitions by horizontal gene transfer.</title>
        <authorList>
            <person name="Misner I."/>
            <person name="Blouin N."/>
            <person name="Leonard G."/>
            <person name="Richards T.A."/>
            <person name="Lane C.E."/>
        </authorList>
    </citation>
    <scope>NUCLEOTIDE SEQUENCE [LARGE SCALE GENOMIC DNA]</scope>
    <source>
        <strain evidence="3 4">ATCC 34112</strain>
    </source>
</reference>
<dbReference type="PANTHER" id="PTHR43081:SF1">
    <property type="entry name" value="ADENYLATE CYCLASE, TERMINAL-DIFFERENTIATION SPECIFIC"/>
    <property type="match status" value="1"/>
</dbReference>
<dbReference type="Pfam" id="PF00211">
    <property type="entry name" value="Guanylate_cyc"/>
    <property type="match status" value="1"/>
</dbReference>
<protein>
    <recommendedName>
        <fullName evidence="2">Guanylate cyclase domain-containing protein</fullName>
    </recommendedName>
</protein>
<dbReference type="STRING" id="74557.A0A1V9ZJ25"/>
<dbReference type="SMART" id="SM00044">
    <property type="entry name" value="CYCc"/>
    <property type="match status" value="1"/>
</dbReference>
<evidence type="ECO:0000256" key="1">
    <source>
        <dbReference type="SAM" id="MobiDB-lite"/>
    </source>
</evidence>
<dbReference type="SUPFAM" id="SSF55073">
    <property type="entry name" value="Nucleotide cyclase"/>
    <property type="match status" value="2"/>
</dbReference>
<dbReference type="AlphaFoldDB" id="A0A1V9ZJ25"/>
<dbReference type="GO" id="GO:0035556">
    <property type="term" value="P:intracellular signal transduction"/>
    <property type="evidence" value="ECO:0007669"/>
    <property type="project" value="InterPro"/>
</dbReference>
<dbReference type="Proteomes" id="UP000243217">
    <property type="component" value="Unassembled WGS sequence"/>
</dbReference>
<dbReference type="PANTHER" id="PTHR43081">
    <property type="entry name" value="ADENYLATE CYCLASE, TERMINAL-DIFFERENTIATION SPECIFIC-RELATED"/>
    <property type="match status" value="1"/>
</dbReference>
<feature type="compositionally biased region" description="Low complexity" evidence="1">
    <location>
        <begin position="41"/>
        <end position="53"/>
    </location>
</feature>
<dbReference type="EMBL" id="JNBS01001873">
    <property type="protein sequence ID" value="OQR97989.1"/>
    <property type="molecule type" value="Genomic_DNA"/>
</dbReference>
<name>A0A1V9ZJ25_9STRA</name>
<proteinExistence type="predicted"/>
<sequence>MSCWDCCIRVLKRCLPRNDIVQELAPYLNTTNGGYTGQTGRGLTTTTGMTHSGGEMGTSSNPNSHRSRRQREAAELVENPANAAMAAGRGKGSILDFQALQAANNGNLRSSGSGDMYGETFRKEEHRSMTDVYLEYRDTPDLPDFGYSHRLPTLKSGSTISEEYTYDNVTTPSQPALQKQSSTAEIDGDDSTSVLVYVSIAAFQRLSRQFQELMEEATALYVHMIRSRLVEYGGVEIRFNNDFFILGFHSEFNAARWCLAMQLGLMYAAWNPKFLKAPEAQEELASDKPTLVFRGLRVRMAIHLIGSENDVDEDFMDLCFEKETNPMELVRQVGECAHGGQIVLSDGAWEKLKEQLVQMGNPIVEDLGKHLIGGYPLQLFQLLPKHLEERRFLPLMSERQLSPAMRDAPTAAGEVTMVFTFIEGARSLMLNDAQALVSRVKSICTLSRKLLRTFNGYECQELQGDFMLAFYRPADAVAWCAQVQIEVNKLFKQDPTGIQFRISMGVETGVPVSVSPHKSSGRADYFGNIVNQTARIAKASRGGQILLGGDCWNAFLQDTTSYFETAPRGPNFSTPCYFKSHGRYCFKGIQSGTLLIEAIPEKLKSVVHSPITAKKYMKTDHSPDNIPNENQLLYVWTEYKVEEAGYNTIRDTELFDEKSWYGSLSEMSTSDLRMWFNDENNSNLNHSSLNEAFV</sequence>
<feature type="domain" description="Guanylate cyclase" evidence="2">
    <location>
        <begin position="416"/>
        <end position="537"/>
    </location>
</feature>
<dbReference type="InterPro" id="IPR029787">
    <property type="entry name" value="Nucleotide_cyclase"/>
</dbReference>
<dbReference type="OrthoDB" id="2021138at2759"/>
<evidence type="ECO:0000259" key="2">
    <source>
        <dbReference type="PROSITE" id="PS50125"/>
    </source>
</evidence>
<keyword evidence="4" id="KW-1185">Reference proteome</keyword>
<dbReference type="PROSITE" id="PS50125">
    <property type="entry name" value="GUANYLATE_CYCLASE_2"/>
    <property type="match status" value="1"/>
</dbReference>
<feature type="region of interest" description="Disordered" evidence="1">
    <location>
        <begin position="36"/>
        <end position="73"/>
    </location>
</feature>
<dbReference type="GO" id="GO:0009190">
    <property type="term" value="P:cyclic nucleotide biosynthetic process"/>
    <property type="evidence" value="ECO:0007669"/>
    <property type="project" value="InterPro"/>
</dbReference>
<evidence type="ECO:0000313" key="3">
    <source>
        <dbReference type="EMBL" id="OQR97989.1"/>
    </source>
</evidence>
<gene>
    <name evidence="3" type="ORF">THRCLA_06812</name>
</gene>
<dbReference type="Gene3D" id="3.30.70.1230">
    <property type="entry name" value="Nucleotide cyclase"/>
    <property type="match status" value="2"/>
</dbReference>
<accession>A0A1V9ZJ25</accession>